<comment type="caution">
    <text evidence="4">The sequence shown here is derived from an EMBL/GenBank/DDBJ whole genome shotgun (WGS) entry which is preliminary data.</text>
</comment>
<dbReference type="Gene3D" id="3.40.50.2300">
    <property type="match status" value="1"/>
</dbReference>
<name>A0A8J3YNZ4_9ACTN</name>
<dbReference type="RefSeq" id="WP_203902551.1">
    <property type="nucleotide sequence ID" value="NZ_BOPF01000024.1"/>
</dbReference>
<evidence type="ECO:0000256" key="1">
    <source>
        <dbReference type="ARBA" id="ARBA00022553"/>
    </source>
</evidence>
<feature type="modified residue" description="4-aspartylphosphate" evidence="2">
    <location>
        <position position="52"/>
    </location>
</feature>
<protein>
    <recommendedName>
        <fullName evidence="3">Response regulatory domain-containing protein</fullName>
    </recommendedName>
</protein>
<dbReference type="InterPro" id="IPR001789">
    <property type="entry name" value="Sig_transdc_resp-reg_receiver"/>
</dbReference>
<dbReference type="Pfam" id="PF00072">
    <property type="entry name" value="Response_reg"/>
    <property type="match status" value="1"/>
</dbReference>
<dbReference type="EMBL" id="BOPF01000024">
    <property type="protein sequence ID" value="GIJ49084.1"/>
    <property type="molecule type" value="Genomic_DNA"/>
</dbReference>
<proteinExistence type="predicted"/>
<keyword evidence="1 2" id="KW-0597">Phosphoprotein</keyword>
<organism evidence="4 5">
    <name type="scientific">Virgisporangium aliadipatigenens</name>
    <dbReference type="NCBI Taxonomy" id="741659"/>
    <lineage>
        <taxon>Bacteria</taxon>
        <taxon>Bacillati</taxon>
        <taxon>Actinomycetota</taxon>
        <taxon>Actinomycetes</taxon>
        <taxon>Micromonosporales</taxon>
        <taxon>Micromonosporaceae</taxon>
        <taxon>Virgisporangium</taxon>
    </lineage>
</organism>
<dbReference type="PANTHER" id="PTHR44591:SF3">
    <property type="entry name" value="RESPONSE REGULATORY DOMAIN-CONTAINING PROTEIN"/>
    <property type="match status" value="1"/>
</dbReference>
<dbReference type="InterPro" id="IPR050595">
    <property type="entry name" value="Bact_response_regulator"/>
</dbReference>
<evidence type="ECO:0000256" key="2">
    <source>
        <dbReference type="PROSITE-ProRule" id="PRU00169"/>
    </source>
</evidence>
<evidence type="ECO:0000313" key="5">
    <source>
        <dbReference type="Proteomes" id="UP000619260"/>
    </source>
</evidence>
<dbReference type="GO" id="GO:0000160">
    <property type="term" value="P:phosphorelay signal transduction system"/>
    <property type="evidence" value="ECO:0007669"/>
    <property type="project" value="InterPro"/>
</dbReference>
<dbReference type="Proteomes" id="UP000619260">
    <property type="component" value="Unassembled WGS sequence"/>
</dbReference>
<dbReference type="PANTHER" id="PTHR44591">
    <property type="entry name" value="STRESS RESPONSE REGULATOR PROTEIN 1"/>
    <property type="match status" value="1"/>
</dbReference>
<evidence type="ECO:0000313" key="4">
    <source>
        <dbReference type="EMBL" id="GIJ49084.1"/>
    </source>
</evidence>
<feature type="domain" description="Response regulatory" evidence="3">
    <location>
        <begin position="3"/>
        <end position="118"/>
    </location>
</feature>
<reference evidence="4" key="1">
    <citation type="submission" date="2021-01" db="EMBL/GenBank/DDBJ databases">
        <title>Whole genome shotgun sequence of Virgisporangium aliadipatigenens NBRC 105644.</title>
        <authorList>
            <person name="Komaki H."/>
            <person name="Tamura T."/>
        </authorList>
    </citation>
    <scope>NUCLEOTIDE SEQUENCE</scope>
    <source>
        <strain evidence="4">NBRC 105644</strain>
    </source>
</reference>
<sequence>MALVVAVDDEPDMLQLVSRVLTREGHVVISAPDGVAALEAVRKHRPDLVISDNQMPRMTGLDLCRSLRADPEHAHVPVVIASGSVAAGDPRLDEAGVTDTLPKPYLPGDLAGKVARLLGSAL</sequence>
<keyword evidence="5" id="KW-1185">Reference proteome</keyword>
<accession>A0A8J3YNZ4</accession>
<dbReference type="SUPFAM" id="SSF52172">
    <property type="entry name" value="CheY-like"/>
    <property type="match status" value="1"/>
</dbReference>
<dbReference type="AlphaFoldDB" id="A0A8J3YNZ4"/>
<dbReference type="SMART" id="SM00448">
    <property type="entry name" value="REC"/>
    <property type="match status" value="1"/>
</dbReference>
<dbReference type="PROSITE" id="PS50110">
    <property type="entry name" value="RESPONSE_REGULATORY"/>
    <property type="match status" value="1"/>
</dbReference>
<dbReference type="InterPro" id="IPR011006">
    <property type="entry name" value="CheY-like_superfamily"/>
</dbReference>
<gene>
    <name evidence="4" type="ORF">Val02_59700</name>
</gene>
<evidence type="ECO:0000259" key="3">
    <source>
        <dbReference type="PROSITE" id="PS50110"/>
    </source>
</evidence>